<accession>A0ABN7ZN54</accession>
<dbReference type="InterPro" id="IPR005000">
    <property type="entry name" value="Aldolase/citrate-lyase_domain"/>
</dbReference>
<keyword evidence="6" id="KW-1185">Reference proteome</keyword>
<comment type="caution">
    <text evidence="5">The sequence shown here is derived from an EMBL/GenBank/DDBJ whole genome shotgun (WGS) entry which is preliminary data.</text>
</comment>
<comment type="similarity">
    <text evidence="1">Belongs to the HpcH/HpaI aldolase family.</text>
</comment>
<evidence type="ECO:0000259" key="4">
    <source>
        <dbReference type="Pfam" id="PF03328"/>
    </source>
</evidence>
<evidence type="ECO:0000313" key="5">
    <source>
        <dbReference type="EMBL" id="CAG9185564.1"/>
    </source>
</evidence>
<dbReference type="InterPro" id="IPR015813">
    <property type="entry name" value="Pyrv/PenolPyrv_kinase-like_dom"/>
</dbReference>
<dbReference type="PANTHER" id="PTHR30502">
    <property type="entry name" value="2-KETO-3-DEOXY-L-RHAMNONATE ALDOLASE"/>
    <property type="match status" value="1"/>
</dbReference>
<keyword evidence="3 5" id="KW-0456">Lyase</keyword>
<dbReference type="Pfam" id="PF03328">
    <property type="entry name" value="HpcH_HpaI"/>
    <property type="match status" value="1"/>
</dbReference>
<evidence type="ECO:0000256" key="1">
    <source>
        <dbReference type="ARBA" id="ARBA00005568"/>
    </source>
</evidence>
<dbReference type="InterPro" id="IPR040442">
    <property type="entry name" value="Pyrv_kinase-like_dom_sf"/>
</dbReference>
<evidence type="ECO:0000313" key="6">
    <source>
        <dbReference type="Proteomes" id="UP000701702"/>
    </source>
</evidence>
<sequence length="285" mass="30444">MIAMKLGIRAPAGDMVVFPYAGAYAWHISHHDFPAPPSPAALSAGREVFGLINSLPLPLMTEMVGYAGFDFVILDLEHVGVNPQTLENMIRAAECAGTTAVVRVPWAAPDIILRVLDAGAQGIVVPHVCSPAVAQLAVDSTRYHPLGTRGIAGGRTTGFGTLALPSHFERANRELIVVAMIEDQEGVDAIEEIIAVPGIDMVLEGAIDLSQSLGVPADAQHPSVQAAIRRIAQACQACDVPFCAIPRAAGQCEHWRERGVRAFLLGDDRATAFRAMKQLVADYRR</sequence>
<gene>
    <name evidence="5" type="primary">garL_1</name>
    <name evidence="5" type="ORF">LMG23994_05778</name>
</gene>
<organism evidence="5 6">
    <name type="scientific">Cupriavidus pinatubonensis</name>
    <dbReference type="NCBI Taxonomy" id="248026"/>
    <lineage>
        <taxon>Bacteria</taxon>
        <taxon>Pseudomonadati</taxon>
        <taxon>Pseudomonadota</taxon>
        <taxon>Betaproteobacteria</taxon>
        <taxon>Burkholderiales</taxon>
        <taxon>Burkholderiaceae</taxon>
        <taxon>Cupriavidus</taxon>
    </lineage>
</organism>
<dbReference type="Gene3D" id="3.20.20.60">
    <property type="entry name" value="Phosphoenolpyruvate-binding domains"/>
    <property type="match status" value="1"/>
</dbReference>
<feature type="domain" description="HpcH/HpaI aldolase/citrate lyase" evidence="4">
    <location>
        <begin position="58"/>
        <end position="268"/>
    </location>
</feature>
<evidence type="ECO:0000256" key="3">
    <source>
        <dbReference type="ARBA" id="ARBA00023239"/>
    </source>
</evidence>
<name>A0ABN7ZN54_9BURK</name>
<dbReference type="EC" id="4.1.2.20" evidence="5"/>
<dbReference type="EMBL" id="CAJZAF010000043">
    <property type="protein sequence ID" value="CAG9185564.1"/>
    <property type="molecule type" value="Genomic_DNA"/>
</dbReference>
<dbReference type="InterPro" id="IPR050251">
    <property type="entry name" value="HpcH-HpaI_aldolase"/>
</dbReference>
<evidence type="ECO:0000256" key="2">
    <source>
        <dbReference type="ARBA" id="ARBA00022723"/>
    </source>
</evidence>
<dbReference type="Proteomes" id="UP000701702">
    <property type="component" value="Unassembled WGS sequence"/>
</dbReference>
<dbReference type="GO" id="GO:0008672">
    <property type="term" value="F:2-dehydro-3-deoxyglucarate aldolase activity"/>
    <property type="evidence" value="ECO:0007669"/>
    <property type="project" value="UniProtKB-EC"/>
</dbReference>
<dbReference type="PANTHER" id="PTHR30502:SF0">
    <property type="entry name" value="PHOSPHOENOLPYRUVATE CARBOXYLASE FAMILY PROTEIN"/>
    <property type="match status" value="1"/>
</dbReference>
<keyword evidence="2" id="KW-0479">Metal-binding</keyword>
<protein>
    <submittedName>
        <fullName evidence="5">5-keto-4-deoxy-D-glucarate aldolase</fullName>
        <ecNumber evidence="5">4.1.2.20</ecNumber>
    </submittedName>
</protein>
<proteinExistence type="inferred from homology"/>
<reference evidence="5 6" key="1">
    <citation type="submission" date="2021-08" db="EMBL/GenBank/DDBJ databases">
        <authorList>
            <person name="Peeters C."/>
        </authorList>
    </citation>
    <scope>NUCLEOTIDE SEQUENCE [LARGE SCALE GENOMIC DNA]</scope>
    <source>
        <strain evidence="5 6">LMG 23994</strain>
    </source>
</reference>
<dbReference type="SUPFAM" id="SSF51621">
    <property type="entry name" value="Phosphoenolpyruvate/pyruvate domain"/>
    <property type="match status" value="1"/>
</dbReference>